<proteinExistence type="predicted"/>
<dbReference type="AlphaFoldDB" id="A0A5C7GKZ7"/>
<protein>
    <submittedName>
        <fullName evidence="3">Oxidoreductase</fullName>
    </submittedName>
</protein>
<dbReference type="InterPro" id="IPR000683">
    <property type="entry name" value="Gfo/Idh/MocA-like_OxRdtase_N"/>
</dbReference>
<dbReference type="Gene3D" id="3.40.50.720">
    <property type="entry name" value="NAD(P)-binding Rossmann-like Domain"/>
    <property type="match status" value="1"/>
</dbReference>
<dbReference type="Gene3D" id="3.30.360.10">
    <property type="entry name" value="Dihydrodipicolinate Reductase, domain 2"/>
    <property type="match status" value="1"/>
</dbReference>
<dbReference type="InterPro" id="IPR051317">
    <property type="entry name" value="Gfo/Idh/MocA_oxidoreduct"/>
</dbReference>
<comment type="caution">
    <text evidence="3">The sequence shown here is derived from an EMBL/GenBank/DDBJ whole genome shotgun (WGS) entry which is preliminary data.</text>
</comment>
<dbReference type="RefSeq" id="WP_147766638.1">
    <property type="nucleotide sequence ID" value="NZ_VRKQ01000008.1"/>
</dbReference>
<gene>
    <name evidence="3" type="ORF">FUA22_04580</name>
</gene>
<feature type="domain" description="GFO/IDH/MocA-like oxidoreductase" evidence="2">
    <location>
        <begin position="130"/>
        <end position="249"/>
    </location>
</feature>
<reference evidence="3 4" key="1">
    <citation type="submission" date="2019-08" db="EMBL/GenBank/DDBJ databases">
        <title>Seonamhaeicola sediminis sp. nov., isolated from marine sediment.</title>
        <authorList>
            <person name="Cao W.R."/>
        </authorList>
    </citation>
    <scope>NUCLEOTIDE SEQUENCE [LARGE SCALE GENOMIC DNA]</scope>
    <source>
        <strain evidence="3 4">1505</strain>
    </source>
</reference>
<dbReference type="GO" id="GO:0000166">
    <property type="term" value="F:nucleotide binding"/>
    <property type="evidence" value="ECO:0007669"/>
    <property type="project" value="InterPro"/>
</dbReference>
<accession>A0A5C7GKZ7</accession>
<dbReference type="InterPro" id="IPR055170">
    <property type="entry name" value="GFO_IDH_MocA-like_dom"/>
</dbReference>
<dbReference type="Pfam" id="PF22725">
    <property type="entry name" value="GFO_IDH_MocA_C3"/>
    <property type="match status" value="1"/>
</dbReference>
<evidence type="ECO:0000313" key="4">
    <source>
        <dbReference type="Proteomes" id="UP000321080"/>
    </source>
</evidence>
<dbReference type="SUPFAM" id="SSF51735">
    <property type="entry name" value="NAD(P)-binding Rossmann-fold domains"/>
    <property type="match status" value="1"/>
</dbReference>
<evidence type="ECO:0000313" key="3">
    <source>
        <dbReference type="EMBL" id="TXG39159.1"/>
    </source>
</evidence>
<dbReference type="OrthoDB" id="9815825at2"/>
<dbReference type="InterPro" id="IPR036291">
    <property type="entry name" value="NAD(P)-bd_dom_sf"/>
</dbReference>
<dbReference type="Pfam" id="PF01408">
    <property type="entry name" value="GFO_IDH_MocA"/>
    <property type="match status" value="1"/>
</dbReference>
<evidence type="ECO:0000259" key="2">
    <source>
        <dbReference type="Pfam" id="PF22725"/>
    </source>
</evidence>
<evidence type="ECO:0000259" key="1">
    <source>
        <dbReference type="Pfam" id="PF01408"/>
    </source>
</evidence>
<sequence length="336" mass="38225">MNTTIKTGILSYGMSGKLFHAPFLQDHPEFELIGIVERTKKKAHLDFPHIKSYNSVDEILLDDSIQLIIINTPNNTHFEYALKAIKAKKHVLIDKPFATTSSQAKQLFEEAKKNKVLALPYQNRRYDSDYLSVKEVIESGKLGDLIEVHFRYDRYSNSIIENSWKEKALPGNGVQFNLGAHTIDAIIALFGLPLKWSKHPSFVRTNTQVVDYVHIHLLYPNNLQVFVTISLLVADPQPAFVIQGALGTYKKQRTDVQEDQLKVGIQPNNLKYGVEMPESEGILTTIAPNGLKKQEKIAAKKASYMNVFEDVYQTLRKNKDYPITEEQIIAQLEILE</sequence>
<dbReference type="PANTHER" id="PTHR43708:SF7">
    <property type="entry name" value="OXIDOREDUCTASE"/>
    <property type="match status" value="1"/>
</dbReference>
<dbReference type="Proteomes" id="UP000321080">
    <property type="component" value="Unassembled WGS sequence"/>
</dbReference>
<feature type="domain" description="Gfo/Idh/MocA-like oxidoreductase N-terminal" evidence="1">
    <location>
        <begin position="6"/>
        <end position="117"/>
    </location>
</feature>
<name>A0A5C7GKZ7_9FLAO</name>
<dbReference type="EMBL" id="VRKQ01000008">
    <property type="protein sequence ID" value="TXG39159.1"/>
    <property type="molecule type" value="Genomic_DNA"/>
</dbReference>
<organism evidence="3 4">
    <name type="scientific">Seonamhaeicola maritimus</name>
    <dbReference type="NCBI Taxonomy" id="2591822"/>
    <lineage>
        <taxon>Bacteria</taxon>
        <taxon>Pseudomonadati</taxon>
        <taxon>Bacteroidota</taxon>
        <taxon>Flavobacteriia</taxon>
        <taxon>Flavobacteriales</taxon>
        <taxon>Flavobacteriaceae</taxon>
    </lineage>
</organism>
<dbReference type="PANTHER" id="PTHR43708">
    <property type="entry name" value="CONSERVED EXPRESSED OXIDOREDUCTASE (EUROFUNG)"/>
    <property type="match status" value="1"/>
</dbReference>
<keyword evidence="4" id="KW-1185">Reference proteome</keyword>